<reference evidence="2" key="1">
    <citation type="submission" date="2018-02" db="EMBL/GenBank/DDBJ databases">
        <title>Rhizophora mucronata_Transcriptome.</title>
        <authorList>
            <person name="Meera S.P."/>
            <person name="Sreeshan A."/>
            <person name="Augustine A."/>
        </authorList>
    </citation>
    <scope>NUCLEOTIDE SEQUENCE</scope>
    <source>
        <tissue evidence="2">Leaf</tissue>
    </source>
</reference>
<accession>A0A2P2PJS8</accession>
<name>A0A2P2PJS8_RHIMU</name>
<keyword evidence="1" id="KW-0472">Membrane</keyword>
<dbReference type="EMBL" id="GGEC01074506">
    <property type="protein sequence ID" value="MBX54990.1"/>
    <property type="molecule type" value="Transcribed_RNA"/>
</dbReference>
<evidence type="ECO:0000256" key="1">
    <source>
        <dbReference type="SAM" id="Phobius"/>
    </source>
</evidence>
<dbReference type="AlphaFoldDB" id="A0A2P2PJS8"/>
<protein>
    <submittedName>
        <fullName evidence="2">Uncharacterized protein</fullName>
    </submittedName>
</protein>
<proteinExistence type="predicted"/>
<keyword evidence="1" id="KW-0812">Transmembrane</keyword>
<feature type="transmembrane region" description="Helical" evidence="1">
    <location>
        <begin position="95"/>
        <end position="116"/>
    </location>
</feature>
<evidence type="ECO:0000313" key="2">
    <source>
        <dbReference type="EMBL" id="MBX54990.1"/>
    </source>
</evidence>
<sequence>MRQLQACMDYSIDALQRKGYKSKDLAFWLYHTVQEGSHVSGSYSGGAMPSVAEFSSEDLRMVARSTTNIRSEDVPVMGREVVTNMDLVKEKANQIAGSHFSIGVFLCTLLVITAFAV</sequence>
<keyword evidence="1" id="KW-1133">Transmembrane helix</keyword>
<organism evidence="2">
    <name type="scientific">Rhizophora mucronata</name>
    <name type="common">Asiatic mangrove</name>
    <dbReference type="NCBI Taxonomy" id="61149"/>
    <lineage>
        <taxon>Eukaryota</taxon>
        <taxon>Viridiplantae</taxon>
        <taxon>Streptophyta</taxon>
        <taxon>Embryophyta</taxon>
        <taxon>Tracheophyta</taxon>
        <taxon>Spermatophyta</taxon>
        <taxon>Magnoliopsida</taxon>
        <taxon>eudicotyledons</taxon>
        <taxon>Gunneridae</taxon>
        <taxon>Pentapetalae</taxon>
        <taxon>rosids</taxon>
        <taxon>fabids</taxon>
        <taxon>Malpighiales</taxon>
        <taxon>Rhizophoraceae</taxon>
        <taxon>Rhizophora</taxon>
    </lineage>
</organism>